<organism evidence="3 4">
    <name type="scientific">Culex pipiens pipiens</name>
    <name type="common">Northern house mosquito</name>
    <dbReference type="NCBI Taxonomy" id="38569"/>
    <lineage>
        <taxon>Eukaryota</taxon>
        <taxon>Metazoa</taxon>
        <taxon>Ecdysozoa</taxon>
        <taxon>Arthropoda</taxon>
        <taxon>Hexapoda</taxon>
        <taxon>Insecta</taxon>
        <taxon>Pterygota</taxon>
        <taxon>Neoptera</taxon>
        <taxon>Endopterygota</taxon>
        <taxon>Diptera</taxon>
        <taxon>Nematocera</taxon>
        <taxon>Culicoidea</taxon>
        <taxon>Culicidae</taxon>
        <taxon>Culicinae</taxon>
        <taxon>Culicini</taxon>
        <taxon>Culex</taxon>
        <taxon>Culex</taxon>
    </lineage>
</organism>
<protein>
    <recommendedName>
        <fullName evidence="5">Reverse transcriptase</fullName>
    </recommendedName>
</protein>
<dbReference type="Gene3D" id="3.60.10.10">
    <property type="entry name" value="Endonuclease/exonuclease/phosphatase"/>
    <property type="match status" value="1"/>
</dbReference>
<evidence type="ECO:0000259" key="1">
    <source>
        <dbReference type="PROSITE" id="PS50802"/>
    </source>
</evidence>
<dbReference type="Pfam" id="PF00078">
    <property type="entry name" value="RVT_1"/>
    <property type="match status" value="1"/>
</dbReference>
<dbReference type="SUPFAM" id="SSF56672">
    <property type="entry name" value="DNA/RNA polymerases"/>
    <property type="match status" value="1"/>
</dbReference>
<sequence length="949" mass="106737">MERVLRKKYYVKTVSISPNGNCLFASIVHQLTKLECGEYYHQAAVKAMRKACVMRLRANKQRYWNSIIMETIGRGGQWPVQEEQAQELLIDKYLDNLEREGVWAGSESLMAISDILNLRIRVYSEGCDPLEFGEAEQEGDEQKQVVRVFYNGEDHYDSICTFVDLTTNEVWFLDTAEEVDDSTGVERLDAEKEGVLRSGSLMEECAERSRADEESVEERFSASHLKLLDGEPIEVNDEESVAVGGVAAVVPSARTGECDVLREDSADDVRLPGLVVEADTNAECAGMLDGSDGVETPLEPLGEELLLTTRQVRSVLGPVLKYVVSPITDESLLFALRKELDVSIVKLENPADNIQLIEAIIPTSKGPAEISIVNIHAPNSGYSKFLGELGGCISKIVNVNKMIVLGDMNAQIGSDDLDEDERIYVGKFVGHPICNPNGLQLKFFVKRHNLFLRSTMADKSLITTWASGNRSSQIDHIMTTKRSRIFLKRIKASWNSAVCTDHKMIVALLRIQDAENPLRARMSSSIGRRQDWNVQLLQDLRFRERYQKELQAEKLDNTGSAPQPRSGTIDRLIKELKNGKAPGMDGINAELIKYADSGTIQELKDILARVWDENEVPDGWRETLMVPIPKVARPKCVGDYRRISLSSIGYKLYASWLLDALLENAEIIGNHQAAFLQGRSTLHHIFVAKRILEEKWNAGDDLYVMGLDISKAFDNVSLKDLEEVLDKKNVPRGLTARIVECMRGESFQTLWEGQISLREIRKKGIKQGCPLSPVLFDLILEFVLRKVEFDLNGGFVLDQHRRISFPLVLVYADDVLILANSLSSLDLLVTAMQNRLKEVNLNANPDKSKVLIRSPGGDVPANITLGGTVYEMSDSHLLQLAAKYKKNYRKKGRPAFTWLDIIAENMARYEDMDLEDFERLAQDKTKMNGKIDEILEKEESAESGDEKWF</sequence>
<dbReference type="InterPro" id="IPR038765">
    <property type="entry name" value="Papain-like_cys_pep_sf"/>
</dbReference>
<dbReference type="Gene3D" id="3.90.70.80">
    <property type="match status" value="1"/>
</dbReference>
<gene>
    <name evidence="3" type="ORF">pipiens_003592</name>
</gene>
<dbReference type="CDD" id="cd01650">
    <property type="entry name" value="RT_nLTR_like"/>
    <property type="match status" value="1"/>
</dbReference>
<dbReference type="PROSITE" id="PS50802">
    <property type="entry name" value="OTU"/>
    <property type="match status" value="1"/>
</dbReference>
<dbReference type="CDD" id="cd22744">
    <property type="entry name" value="OTU"/>
    <property type="match status" value="1"/>
</dbReference>
<dbReference type="InterPro" id="IPR003323">
    <property type="entry name" value="OTU_dom"/>
</dbReference>
<evidence type="ECO:0008006" key="5">
    <source>
        <dbReference type="Google" id="ProtNLM"/>
    </source>
</evidence>
<comment type="caution">
    <text evidence="3">The sequence shown here is derived from an EMBL/GenBank/DDBJ whole genome shotgun (WGS) entry which is preliminary data.</text>
</comment>
<dbReference type="SUPFAM" id="SSF56219">
    <property type="entry name" value="DNase I-like"/>
    <property type="match status" value="1"/>
</dbReference>
<dbReference type="PROSITE" id="PS50878">
    <property type="entry name" value="RT_POL"/>
    <property type="match status" value="1"/>
</dbReference>
<evidence type="ECO:0000259" key="2">
    <source>
        <dbReference type="PROSITE" id="PS50878"/>
    </source>
</evidence>
<dbReference type="AlphaFoldDB" id="A0ABD1CVF4"/>
<dbReference type="EMBL" id="JBEHCU010009202">
    <property type="protein sequence ID" value="KAL1380323.1"/>
    <property type="molecule type" value="Genomic_DNA"/>
</dbReference>
<dbReference type="Pfam" id="PF02338">
    <property type="entry name" value="OTU"/>
    <property type="match status" value="1"/>
</dbReference>
<dbReference type="Gene3D" id="3.30.70.270">
    <property type="match status" value="1"/>
</dbReference>
<accession>A0ABD1CVF4</accession>
<dbReference type="InterPro" id="IPR043502">
    <property type="entry name" value="DNA/RNA_pol_sf"/>
</dbReference>
<feature type="domain" description="OTU" evidence="1">
    <location>
        <begin position="11"/>
        <end position="162"/>
    </location>
</feature>
<dbReference type="PANTHER" id="PTHR19446">
    <property type="entry name" value="REVERSE TRANSCRIPTASES"/>
    <property type="match status" value="1"/>
</dbReference>
<feature type="domain" description="Reverse transcriptase" evidence="2">
    <location>
        <begin position="609"/>
        <end position="903"/>
    </location>
</feature>
<name>A0ABD1CVF4_CULPP</name>
<dbReference type="SUPFAM" id="SSF54001">
    <property type="entry name" value="Cysteine proteinases"/>
    <property type="match status" value="1"/>
</dbReference>
<dbReference type="Proteomes" id="UP001562425">
    <property type="component" value="Unassembled WGS sequence"/>
</dbReference>
<dbReference type="InterPro" id="IPR036691">
    <property type="entry name" value="Endo/exonu/phosph_ase_sf"/>
</dbReference>
<dbReference type="InterPro" id="IPR043128">
    <property type="entry name" value="Rev_trsase/Diguanyl_cyclase"/>
</dbReference>
<proteinExistence type="predicted"/>
<keyword evidence="4" id="KW-1185">Reference proteome</keyword>
<evidence type="ECO:0000313" key="3">
    <source>
        <dbReference type="EMBL" id="KAL1380323.1"/>
    </source>
</evidence>
<dbReference type="InterPro" id="IPR000477">
    <property type="entry name" value="RT_dom"/>
</dbReference>
<reference evidence="3 4" key="1">
    <citation type="submission" date="2024-05" db="EMBL/GenBank/DDBJ databases">
        <title>Culex pipiens pipiens assembly and annotation.</title>
        <authorList>
            <person name="Alout H."/>
            <person name="Durand T."/>
        </authorList>
    </citation>
    <scope>NUCLEOTIDE SEQUENCE [LARGE SCALE GENOMIC DNA]</scope>
    <source>
        <strain evidence="3">HA-2024</strain>
        <tissue evidence="3">Whole body</tissue>
    </source>
</reference>
<dbReference type="GO" id="GO:0071897">
    <property type="term" value="P:DNA biosynthetic process"/>
    <property type="evidence" value="ECO:0007669"/>
    <property type="project" value="UniProtKB-ARBA"/>
</dbReference>
<evidence type="ECO:0000313" key="4">
    <source>
        <dbReference type="Proteomes" id="UP001562425"/>
    </source>
</evidence>